<evidence type="ECO:0000313" key="7">
    <source>
        <dbReference type="EMBL" id="KAL3882772.1"/>
    </source>
</evidence>
<evidence type="ECO:0000256" key="4">
    <source>
        <dbReference type="PROSITE-ProRule" id="PRU00175"/>
    </source>
</evidence>
<dbReference type="EMBL" id="JBJQND010000003">
    <property type="protein sequence ID" value="KAL3882772.1"/>
    <property type="molecule type" value="Genomic_DNA"/>
</dbReference>
<dbReference type="InterPro" id="IPR001841">
    <property type="entry name" value="Znf_RING"/>
</dbReference>
<keyword evidence="2 4" id="KW-0863">Zinc-finger</keyword>
<keyword evidence="5" id="KW-0732">Signal</keyword>
<dbReference type="InterPro" id="IPR001370">
    <property type="entry name" value="BIR_rpt"/>
</dbReference>
<sequence>MMHPPPELILFELIIVFSAITSIQRRRAAITSTLKHMEGECVAVVSKRMRSVKIYFDKPTEKIVDVLIGSKKHVTNVNLKANKKSIILKQSDGSLYIGDTYWHQTIEKYFDDRANRNLRRLALLKYNDIKDGNIESHGTLDKVYNTNTSEYHGKRLVSCRKRKNYVCKLCPNKHVGFDTYCCYRNSHAESTVIVVEDAIYSKPGISGSLADNRNVVDGRGACFSSYYSLQNSPFMNFQTRLSTFKSWRSHINPRCLAENGFFYIGVGDTAKCYSCGVALKNWDQDDDPLLEHIRYSPTCNHLENTVGRKNIQEYLDQFLKDHTIQTWFNAGVITMDVGAPTVIAKPTKNVHRENTLSLKSARSPEYQSVDVRLSSFAKFPNHNEISIRDVAEAGFYYTGLSDLARCYWCDLGLKAWEHGDDPYKEHARYLPDCDHLRRVKGEDFIRHIQNEPHVSKRRSPSESPREHVCSGEIETKWTKFHEDAQKRNSLVRGQISEKQKESTNVLATSAAQSVLEHGYTDELVLAAIRKLNIADETELTAIKILEVIFEAEENGTDLTEKTVKYGSQKYQSMNVQSANEEIQQLIAENQKLKSLMLCKYCQAREKNILVLPCSHRNLCHECANKSNLCPECWKPIKERVRTYMA</sequence>
<feature type="chain" id="PRO_5044792179" description="RING-type domain-containing protein" evidence="5">
    <location>
        <begin position="20"/>
        <end position="645"/>
    </location>
</feature>
<keyword evidence="2 4" id="KW-0479">Metal-binding</keyword>
<organism evidence="7 8">
    <name type="scientific">Sinanodonta woodiana</name>
    <name type="common">Chinese pond mussel</name>
    <name type="synonym">Anodonta woodiana</name>
    <dbReference type="NCBI Taxonomy" id="1069815"/>
    <lineage>
        <taxon>Eukaryota</taxon>
        <taxon>Metazoa</taxon>
        <taxon>Spiralia</taxon>
        <taxon>Lophotrochozoa</taxon>
        <taxon>Mollusca</taxon>
        <taxon>Bivalvia</taxon>
        <taxon>Autobranchia</taxon>
        <taxon>Heteroconchia</taxon>
        <taxon>Palaeoheterodonta</taxon>
        <taxon>Unionida</taxon>
        <taxon>Unionoidea</taxon>
        <taxon>Unionidae</taxon>
        <taxon>Unioninae</taxon>
        <taxon>Sinanodonta</taxon>
    </lineage>
</organism>
<dbReference type="SUPFAM" id="SSF57924">
    <property type="entry name" value="Inhibitor of apoptosis (IAP) repeat"/>
    <property type="match status" value="2"/>
</dbReference>
<gene>
    <name evidence="7" type="ORF">ACJMK2_029079</name>
</gene>
<evidence type="ECO:0000313" key="8">
    <source>
        <dbReference type="Proteomes" id="UP001634394"/>
    </source>
</evidence>
<dbReference type="PANTHER" id="PTHR10044">
    <property type="entry name" value="INHIBITOR OF APOPTOSIS"/>
    <property type="match status" value="1"/>
</dbReference>
<evidence type="ECO:0000256" key="2">
    <source>
        <dbReference type="ARBA" id="ARBA00022771"/>
    </source>
</evidence>
<dbReference type="Pfam" id="PF13920">
    <property type="entry name" value="zf-C3HC4_3"/>
    <property type="match status" value="1"/>
</dbReference>
<dbReference type="InterPro" id="IPR013083">
    <property type="entry name" value="Znf_RING/FYVE/PHD"/>
</dbReference>
<evidence type="ECO:0000256" key="3">
    <source>
        <dbReference type="ARBA" id="ARBA00022833"/>
    </source>
</evidence>
<feature type="domain" description="RING-type" evidence="6">
    <location>
        <begin position="598"/>
        <end position="632"/>
    </location>
</feature>
<keyword evidence="8" id="KW-1185">Reference proteome</keyword>
<dbReference type="Pfam" id="PF00653">
    <property type="entry name" value="BIR"/>
    <property type="match status" value="2"/>
</dbReference>
<dbReference type="CDD" id="cd00022">
    <property type="entry name" value="BIR"/>
    <property type="match status" value="2"/>
</dbReference>
<dbReference type="AlphaFoldDB" id="A0ABD3XCP7"/>
<comment type="caution">
    <text evidence="7">The sequence shown here is derived from an EMBL/GenBank/DDBJ whole genome shotgun (WGS) entry which is preliminary data.</text>
</comment>
<dbReference type="Gene3D" id="1.10.1170.10">
    <property type="entry name" value="Inhibitor Of Apoptosis Protein (2mihbC-IAP-1), Chain A"/>
    <property type="match status" value="2"/>
</dbReference>
<dbReference type="PROSITE" id="PS50089">
    <property type="entry name" value="ZF_RING_2"/>
    <property type="match status" value="1"/>
</dbReference>
<evidence type="ECO:0000256" key="1">
    <source>
        <dbReference type="ARBA" id="ARBA00006672"/>
    </source>
</evidence>
<keyword evidence="3" id="KW-0862">Zinc</keyword>
<feature type="signal peptide" evidence="5">
    <location>
        <begin position="1"/>
        <end position="19"/>
    </location>
</feature>
<protein>
    <recommendedName>
        <fullName evidence="6">RING-type domain-containing protein</fullName>
    </recommendedName>
</protein>
<accession>A0ABD3XCP7</accession>
<dbReference type="SMART" id="SM00238">
    <property type="entry name" value="BIR"/>
    <property type="match status" value="2"/>
</dbReference>
<comment type="similarity">
    <text evidence="1">Belongs to the IAP family.</text>
</comment>
<dbReference type="InterPro" id="IPR050784">
    <property type="entry name" value="IAP"/>
</dbReference>
<dbReference type="Gene3D" id="3.30.40.10">
    <property type="entry name" value="Zinc/RING finger domain, C3HC4 (zinc finger)"/>
    <property type="match status" value="1"/>
</dbReference>
<evidence type="ECO:0000259" key="6">
    <source>
        <dbReference type="PROSITE" id="PS50089"/>
    </source>
</evidence>
<dbReference type="Proteomes" id="UP001634394">
    <property type="component" value="Unassembled WGS sequence"/>
</dbReference>
<proteinExistence type="inferred from homology"/>
<dbReference type="PROSITE" id="PS01282">
    <property type="entry name" value="BIR_REPEAT_1"/>
    <property type="match status" value="1"/>
</dbReference>
<dbReference type="PANTHER" id="PTHR10044:SF139">
    <property type="entry name" value="DEATH-ASSOCIATED INHIBITOR OF APOPTOSIS 2"/>
    <property type="match status" value="1"/>
</dbReference>
<dbReference type="PROSITE" id="PS50143">
    <property type="entry name" value="BIR_REPEAT_2"/>
    <property type="match status" value="2"/>
</dbReference>
<dbReference type="SMART" id="SM00184">
    <property type="entry name" value="RING"/>
    <property type="match status" value="1"/>
</dbReference>
<name>A0ABD3XCP7_SINWO</name>
<reference evidence="7 8" key="1">
    <citation type="submission" date="2024-11" db="EMBL/GenBank/DDBJ databases">
        <title>Chromosome-level genome assembly of the freshwater bivalve Anodonta woodiana.</title>
        <authorList>
            <person name="Chen X."/>
        </authorList>
    </citation>
    <scope>NUCLEOTIDE SEQUENCE [LARGE SCALE GENOMIC DNA]</scope>
    <source>
        <strain evidence="7">MN2024</strain>
        <tissue evidence="7">Gills</tissue>
    </source>
</reference>
<dbReference type="GO" id="GO:0008270">
    <property type="term" value="F:zinc ion binding"/>
    <property type="evidence" value="ECO:0007669"/>
    <property type="project" value="UniProtKB-KW"/>
</dbReference>
<evidence type="ECO:0000256" key="5">
    <source>
        <dbReference type="SAM" id="SignalP"/>
    </source>
</evidence>